<evidence type="ECO:0000256" key="4">
    <source>
        <dbReference type="ARBA" id="ARBA00023234"/>
    </source>
</evidence>
<keyword evidence="9" id="KW-1185">Reference proteome</keyword>
<dbReference type="GO" id="GO:0016757">
    <property type="term" value="F:glycosyltransferase activity"/>
    <property type="evidence" value="ECO:0007669"/>
    <property type="project" value="UniProtKB-KW"/>
</dbReference>
<evidence type="ECO:0000256" key="3">
    <source>
        <dbReference type="ARBA" id="ARBA00022679"/>
    </source>
</evidence>
<evidence type="ECO:0000256" key="5">
    <source>
        <dbReference type="SAM" id="Phobius"/>
    </source>
</evidence>
<name>A0A167NNY2_PHYB8</name>
<dbReference type="Proteomes" id="UP000077315">
    <property type="component" value="Unassembled WGS sequence"/>
</dbReference>
<keyword evidence="5" id="KW-0812">Transmembrane</keyword>
<keyword evidence="3 8" id="KW-0808">Transferase</keyword>
<evidence type="ECO:0000313" key="9">
    <source>
        <dbReference type="Proteomes" id="UP000077315"/>
    </source>
</evidence>
<dbReference type="OrthoDB" id="512920at2759"/>
<dbReference type="EMBL" id="KV440976">
    <property type="protein sequence ID" value="OAD76374.1"/>
    <property type="molecule type" value="Genomic_DNA"/>
</dbReference>
<dbReference type="RefSeq" id="XP_018294414.1">
    <property type="nucleotide sequence ID" value="XM_018443122.1"/>
</dbReference>
<dbReference type="Gene3D" id="3.40.50.2000">
    <property type="entry name" value="Glycogen Phosphorylase B"/>
    <property type="match status" value="2"/>
</dbReference>
<keyword evidence="5" id="KW-1133">Transmembrane helix</keyword>
<organism evidence="8 9">
    <name type="scientific">Phycomyces blakesleeanus (strain ATCC 8743b / DSM 1359 / FGSC 10004 / NBRC 33097 / NRRL 1555)</name>
    <dbReference type="NCBI Taxonomy" id="763407"/>
    <lineage>
        <taxon>Eukaryota</taxon>
        <taxon>Fungi</taxon>
        <taxon>Fungi incertae sedis</taxon>
        <taxon>Mucoromycota</taxon>
        <taxon>Mucoromycotina</taxon>
        <taxon>Mucoromycetes</taxon>
        <taxon>Mucorales</taxon>
        <taxon>Phycomycetaceae</taxon>
        <taxon>Phycomyces</taxon>
    </lineage>
</organism>
<dbReference type="Pfam" id="PF08323">
    <property type="entry name" value="Glyco_transf_5"/>
    <property type="match status" value="1"/>
</dbReference>
<dbReference type="PANTHER" id="PTHR45825">
    <property type="entry name" value="GRANULE-BOUND STARCH SYNTHASE 1, CHLOROPLASTIC/AMYLOPLASTIC"/>
    <property type="match status" value="1"/>
</dbReference>
<dbReference type="InterPro" id="IPR001296">
    <property type="entry name" value="Glyco_trans_1"/>
</dbReference>
<feature type="domain" description="Glycosyl transferase family 1" evidence="6">
    <location>
        <begin position="466"/>
        <end position="584"/>
    </location>
</feature>
<evidence type="ECO:0000256" key="2">
    <source>
        <dbReference type="ARBA" id="ARBA00022676"/>
    </source>
</evidence>
<evidence type="ECO:0000256" key="1">
    <source>
        <dbReference type="ARBA" id="ARBA00004602"/>
    </source>
</evidence>
<comment type="subcellular location">
    <subcellularLocation>
        <location evidence="1">Plastid</location>
        <location evidence="1">Amyloplast</location>
    </subcellularLocation>
</comment>
<feature type="domain" description="Starch synthase catalytic" evidence="7">
    <location>
        <begin position="104"/>
        <end position="364"/>
    </location>
</feature>
<keyword evidence="4" id="KW-0934">Plastid</keyword>
<dbReference type="STRING" id="763407.A0A167NNY2"/>
<accession>A0A167NNY2</accession>
<reference evidence="9" key="1">
    <citation type="submission" date="2015-06" db="EMBL/GenBank/DDBJ databases">
        <title>Expansion of signal transduction pathways in fungi by whole-genome duplication.</title>
        <authorList>
            <consortium name="DOE Joint Genome Institute"/>
            <person name="Corrochano L.M."/>
            <person name="Kuo A."/>
            <person name="Marcet-Houben M."/>
            <person name="Polaino S."/>
            <person name="Salamov A."/>
            <person name="Villalobos J.M."/>
            <person name="Alvarez M.I."/>
            <person name="Avalos J."/>
            <person name="Benito E.P."/>
            <person name="Benoit I."/>
            <person name="Burger G."/>
            <person name="Camino L.P."/>
            <person name="Canovas D."/>
            <person name="Cerda-Olmedo E."/>
            <person name="Cheng J.-F."/>
            <person name="Dominguez A."/>
            <person name="Elias M."/>
            <person name="Eslava A.P."/>
            <person name="Glaser F."/>
            <person name="Grimwood J."/>
            <person name="Gutierrez G."/>
            <person name="Heitman J."/>
            <person name="Henrissat B."/>
            <person name="Iturriaga E.A."/>
            <person name="Lang B.F."/>
            <person name="Lavin J.L."/>
            <person name="Lee S."/>
            <person name="Li W."/>
            <person name="Lindquist E."/>
            <person name="Lopez-Garcia S."/>
            <person name="Luque E.M."/>
            <person name="Marcos A.T."/>
            <person name="Martin J."/>
            <person name="McCluskey K."/>
            <person name="Medina H.R."/>
            <person name="Miralles-Duran A."/>
            <person name="Miyazaki A."/>
            <person name="Munoz-Torres E."/>
            <person name="Oguiza J.A."/>
            <person name="Ohm R."/>
            <person name="Olmedo M."/>
            <person name="Orejas M."/>
            <person name="Ortiz-Castellanos L."/>
            <person name="Pisabarro A.G."/>
            <person name="Rodriguez-Romero J."/>
            <person name="Ruiz-Herrera J."/>
            <person name="Ruiz-Vazquez R."/>
            <person name="Sanz C."/>
            <person name="Schackwitz W."/>
            <person name="Schmutz J."/>
            <person name="Shahriari M."/>
            <person name="Shelest E."/>
            <person name="Silva-Franco F."/>
            <person name="Soanes D."/>
            <person name="Syed K."/>
            <person name="Tagua V.G."/>
            <person name="Talbot N.J."/>
            <person name="Thon M."/>
            <person name="De vries R.P."/>
            <person name="Wiebenga A."/>
            <person name="Yadav J.S."/>
            <person name="Braun E.L."/>
            <person name="Baker S."/>
            <person name="Garre V."/>
            <person name="Horwitz B."/>
            <person name="Torres-Martinez S."/>
            <person name="Idnurm A."/>
            <person name="Herrera-Estrella A."/>
            <person name="Gabaldon T."/>
            <person name="Grigoriev I.V."/>
        </authorList>
    </citation>
    <scope>NUCLEOTIDE SEQUENCE [LARGE SCALE GENOMIC DNA]</scope>
    <source>
        <strain evidence="9">NRRL 1555(-)</strain>
    </source>
</reference>
<dbReference type="InterPro" id="IPR013534">
    <property type="entry name" value="Starch_synth_cat_dom"/>
</dbReference>
<dbReference type="Pfam" id="PF00534">
    <property type="entry name" value="Glycos_transf_1"/>
    <property type="match status" value="1"/>
</dbReference>
<dbReference type="SUPFAM" id="SSF53756">
    <property type="entry name" value="UDP-Glycosyltransferase/glycogen phosphorylase"/>
    <property type="match status" value="1"/>
</dbReference>
<evidence type="ECO:0000259" key="7">
    <source>
        <dbReference type="Pfam" id="PF08323"/>
    </source>
</evidence>
<protein>
    <submittedName>
        <fullName evidence="8">Glycosyltransferase family 5 protein</fullName>
    </submittedName>
</protein>
<dbReference type="PANTHER" id="PTHR45825:SF11">
    <property type="entry name" value="ALPHA AMYLASE DOMAIN-CONTAINING PROTEIN"/>
    <property type="match status" value="1"/>
</dbReference>
<keyword evidence="2" id="KW-0328">Glycosyltransferase</keyword>
<sequence length="674" mass="76043">MSFAGDPINSNEHRKWTPLSIRLIIKTISSRNPLGFFQKRSWWQLLGLFIGFLGIVEIILVITGLTMLQKTQPDVRVALRQYKPISYKHLSTRLPPNLKPGTTVYHVTKEFGPATMGGMGQVLTAMASAQQRTGRLDVSVIMPMYSFVRSRNRVRRLVDLRVDITDTRGQTKPVEFSVYLMKYPVVPNATLESEVINVYLIGPGKLSPLNRAFRAKAPVEIYSSPKELPQEWKDQYFLKAVGQLISHLTTAYDEQPLFAPFGKAPQVDVVHLHGATNAYLTQYLQTLAENDHLGSLRPAVVYTMHDYLDELQYTNKVSNVQRFGQVDPAYVYGDQMFMASLAIEKADVVTFVSRSMVADMLEGRLDFYLKELVMDSLLRKAMQDRFFGISNGVDFTRLNPFDHPQLVREQLAFPPYARLLLKNAQPESSPLPWMLSNSPEDNASLAKDKVKQFLIEKGQLSPEDFTRPLVLFVGRFQYNKGLEIFEEAVRLFVEHDMKFAIIGQPNNYPLSWIKDLAKKNPEHVVLMSSASAQSKWLTYYRAAADFVFVPSLTESFGLVAVEGLSFGAAVISTGAGGLKEFLVDRPRQPGKSILVGQTSNAYLFEPSTLSDAIQDASVAYKEWQESQALREVHVLRMMQSALLLGWEQGDLKGPVYDYMRAYAIALAVRHTSLL</sequence>
<evidence type="ECO:0000313" key="8">
    <source>
        <dbReference type="EMBL" id="OAD76374.1"/>
    </source>
</evidence>
<gene>
    <name evidence="8" type="ORF">PHYBLDRAFT_76095</name>
</gene>
<dbReference type="InParanoid" id="A0A167NNY2"/>
<evidence type="ECO:0000259" key="6">
    <source>
        <dbReference type="Pfam" id="PF00534"/>
    </source>
</evidence>
<dbReference type="GeneID" id="29004028"/>
<feature type="transmembrane region" description="Helical" evidence="5">
    <location>
        <begin position="45"/>
        <end position="68"/>
    </location>
</feature>
<dbReference type="AlphaFoldDB" id="A0A167NNY2"/>
<dbReference type="VEuPathDB" id="FungiDB:PHYBLDRAFT_76095"/>
<keyword evidence="4" id="KW-0035">Amyloplast</keyword>
<proteinExistence type="predicted"/>
<keyword evidence="5" id="KW-0472">Membrane</keyword>